<feature type="region of interest" description="Disordered" evidence="7">
    <location>
        <begin position="32"/>
        <end position="54"/>
    </location>
</feature>
<evidence type="ECO:0000256" key="1">
    <source>
        <dbReference type="ARBA" id="ARBA00022448"/>
    </source>
</evidence>
<dbReference type="GO" id="GO:0016020">
    <property type="term" value="C:membrane"/>
    <property type="evidence" value="ECO:0007669"/>
    <property type="project" value="InterPro"/>
</dbReference>
<dbReference type="GO" id="GO:0005524">
    <property type="term" value="F:ATP binding"/>
    <property type="evidence" value="ECO:0007669"/>
    <property type="project" value="UniProtKB-KW"/>
</dbReference>
<evidence type="ECO:0000256" key="2">
    <source>
        <dbReference type="ARBA" id="ARBA00022692"/>
    </source>
</evidence>
<proteinExistence type="predicted"/>
<name>A0AAW2QT13_9LAMI</name>
<dbReference type="InterPro" id="IPR036640">
    <property type="entry name" value="ABC1_TM_sf"/>
</dbReference>
<dbReference type="PANTHER" id="PTHR24223">
    <property type="entry name" value="ATP-BINDING CASSETTE SUB-FAMILY C"/>
    <property type="match status" value="1"/>
</dbReference>
<feature type="transmembrane region" description="Helical" evidence="8">
    <location>
        <begin position="278"/>
        <end position="296"/>
    </location>
</feature>
<sequence length="297" mass="33014">MFWLSDFVSVATGVLICYLAFLGRREEEDSNLDETLLNSTETNDDKGRNKSFKGEETVTPHASAGFFSVITFSWVSPLVSIGYKKILDLEDIPQLAGVDSVRDAFPLLDSKLVSDSEGSNRVTALMLAKGLLYITWKEDVIAAICMLVHTFASYMLAYLIDSFVQYLNGRRNFRNEGYVLVSAFFFAKVIECVVQRHSSFKVQQAGYRAGAALVARIYNKGLKLSCQSKQENSTGEIINLMSVDAGRISFFGFYMHYPWMAVIQVGLALAILYKNLGLASLATLVASVLVMLKYSTE</sequence>
<keyword evidence="1" id="KW-0813">Transport</keyword>
<feature type="transmembrane region" description="Helical" evidence="8">
    <location>
        <begin position="177"/>
        <end position="194"/>
    </location>
</feature>
<protein>
    <submittedName>
        <fullName evidence="10">ABC transporter C family member 3</fullName>
    </submittedName>
</protein>
<evidence type="ECO:0000256" key="5">
    <source>
        <dbReference type="ARBA" id="ARBA00022989"/>
    </source>
</evidence>
<comment type="caution">
    <text evidence="10">The sequence shown here is derived from an EMBL/GenBank/DDBJ whole genome shotgun (WGS) entry which is preliminary data.</text>
</comment>
<evidence type="ECO:0000256" key="4">
    <source>
        <dbReference type="ARBA" id="ARBA00022840"/>
    </source>
</evidence>
<keyword evidence="5 8" id="KW-1133">Transmembrane helix</keyword>
<gene>
    <name evidence="10" type="ORF">Sangu_0411700</name>
</gene>
<organism evidence="10">
    <name type="scientific">Sesamum angustifolium</name>
    <dbReference type="NCBI Taxonomy" id="2727405"/>
    <lineage>
        <taxon>Eukaryota</taxon>
        <taxon>Viridiplantae</taxon>
        <taxon>Streptophyta</taxon>
        <taxon>Embryophyta</taxon>
        <taxon>Tracheophyta</taxon>
        <taxon>Spermatophyta</taxon>
        <taxon>Magnoliopsida</taxon>
        <taxon>eudicotyledons</taxon>
        <taxon>Gunneridae</taxon>
        <taxon>Pentapetalae</taxon>
        <taxon>asterids</taxon>
        <taxon>lamiids</taxon>
        <taxon>Lamiales</taxon>
        <taxon>Pedaliaceae</taxon>
        <taxon>Sesamum</taxon>
    </lineage>
</organism>
<feature type="transmembrane region" description="Helical" evidence="8">
    <location>
        <begin position="251"/>
        <end position="272"/>
    </location>
</feature>
<dbReference type="Pfam" id="PF00664">
    <property type="entry name" value="ABC_membrane"/>
    <property type="match status" value="1"/>
</dbReference>
<dbReference type="PANTHER" id="PTHR24223:SF181">
    <property type="entry name" value="ABC TRANSPORTER C FAMILY MEMBER 3"/>
    <property type="match status" value="1"/>
</dbReference>
<dbReference type="InterPro" id="IPR050173">
    <property type="entry name" value="ABC_transporter_C-like"/>
</dbReference>
<dbReference type="SUPFAM" id="SSF90123">
    <property type="entry name" value="ABC transporter transmembrane region"/>
    <property type="match status" value="1"/>
</dbReference>
<dbReference type="AlphaFoldDB" id="A0AAW2QT13"/>
<evidence type="ECO:0000256" key="6">
    <source>
        <dbReference type="ARBA" id="ARBA00023136"/>
    </source>
</evidence>
<feature type="compositionally biased region" description="Basic and acidic residues" evidence="7">
    <location>
        <begin position="43"/>
        <end position="54"/>
    </location>
</feature>
<evidence type="ECO:0000259" key="9">
    <source>
        <dbReference type="PROSITE" id="PS50929"/>
    </source>
</evidence>
<evidence type="ECO:0000313" key="10">
    <source>
        <dbReference type="EMBL" id="KAL0370936.1"/>
    </source>
</evidence>
<keyword evidence="4" id="KW-0067">ATP-binding</keyword>
<dbReference type="Gene3D" id="1.20.1560.10">
    <property type="entry name" value="ABC transporter type 1, transmembrane domain"/>
    <property type="match status" value="1"/>
</dbReference>
<feature type="domain" description="ABC transmembrane type-1" evidence="9">
    <location>
        <begin position="140"/>
        <end position="292"/>
    </location>
</feature>
<evidence type="ECO:0000256" key="8">
    <source>
        <dbReference type="SAM" id="Phobius"/>
    </source>
</evidence>
<keyword evidence="6 8" id="KW-0472">Membrane</keyword>
<reference evidence="10" key="2">
    <citation type="journal article" date="2024" name="Plant">
        <title>Genomic evolution and insights into agronomic trait innovations of Sesamum species.</title>
        <authorList>
            <person name="Miao H."/>
            <person name="Wang L."/>
            <person name="Qu L."/>
            <person name="Liu H."/>
            <person name="Sun Y."/>
            <person name="Le M."/>
            <person name="Wang Q."/>
            <person name="Wei S."/>
            <person name="Zheng Y."/>
            <person name="Lin W."/>
            <person name="Duan Y."/>
            <person name="Cao H."/>
            <person name="Xiong S."/>
            <person name="Wang X."/>
            <person name="Wei L."/>
            <person name="Li C."/>
            <person name="Ma Q."/>
            <person name="Ju M."/>
            <person name="Zhao R."/>
            <person name="Li G."/>
            <person name="Mu C."/>
            <person name="Tian Q."/>
            <person name="Mei H."/>
            <person name="Zhang T."/>
            <person name="Gao T."/>
            <person name="Zhang H."/>
        </authorList>
    </citation>
    <scope>NUCLEOTIDE SEQUENCE</scope>
    <source>
        <strain evidence="10">G01</strain>
    </source>
</reference>
<dbReference type="PROSITE" id="PS50929">
    <property type="entry name" value="ABC_TM1F"/>
    <property type="match status" value="1"/>
</dbReference>
<keyword evidence="3" id="KW-0547">Nucleotide-binding</keyword>
<dbReference type="EMBL" id="JACGWK010000002">
    <property type="protein sequence ID" value="KAL0370936.1"/>
    <property type="molecule type" value="Genomic_DNA"/>
</dbReference>
<evidence type="ECO:0000256" key="3">
    <source>
        <dbReference type="ARBA" id="ARBA00022741"/>
    </source>
</evidence>
<dbReference type="InterPro" id="IPR011527">
    <property type="entry name" value="ABC1_TM_dom"/>
</dbReference>
<keyword evidence="2 8" id="KW-0812">Transmembrane</keyword>
<dbReference type="GO" id="GO:0140359">
    <property type="term" value="F:ABC-type transporter activity"/>
    <property type="evidence" value="ECO:0007669"/>
    <property type="project" value="InterPro"/>
</dbReference>
<feature type="transmembrane region" description="Helical" evidence="8">
    <location>
        <begin position="140"/>
        <end position="157"/>
    </location>
</feature>
<reference evidence="10" key="1">
    <citation type="submission" date="2020-06" db="EMBL/GenBank/DDBJ databases">
        <authorList>
            <person name="Li T."/>
            <person name="Hu X."/>
            <person name="Zhang T."/>
            <person name="Song X."/>
            <person name="Zhang H."/>
            <person name="Dai N."/>
            <person name="Sheng W."/>
            <person name="Hou X."/>
            <person name="Wei L."/>
        </authorList>
    </citation>
    <scope>NUCLEOTIDE SEQUENCE</scope>
    <source>
        <strain evidence="10">G01</strain>
        <tissue evidence="10">Leaf</tissue>
    </source>
</reference>
<evidence type="ECO:0000256" key="7">
    <source>
        <dbReference type="SAM" id="MobiDB-lite"/>
    </source>
</evidence>
<accession>A0AAW2QT13</accession>
<feature type="transmembrane region" description="Helical" evidence="8">
    <location>
        <begin position="6"/>
        <end position="23"/>
    </location>
</feature>